<dbReference type="InterPro" id="IPR002347">
    <property type="entry name" value="SDR_fam"/>
</dbReference>
<dbReference type="Pfam" id="PF13561">
    <property type="entry name" value="adh_short_C2"/>
    <property type="match status" value="1"/>
</dbReference>
<name>A0A644Y779_9ZZZZ</name>
<dbReference type="Gene3D" id="3.40.50.720">
    <property type="entry name" value="NAD(P)-binding Rossmann-like Domain"/>
    <property type="match status" value="1"/>
</dbReference>
<evidence type="ECO:0000313" key="1">
    <source>
        <dbReference type="EMBL" id="MPM24037.1"/>
    </source>
</evidence>
<accession>A0A644Y779</accession>
<dbReference type="SUPFAM" id="SSF51735">
    <property type="entry name" value="NAD(P)-binding Rossmann-fold domains"/>
    <property type="match status" value="1"/>
</dbReference>
<sequence>MAEPYPIGRIGQPEEIAHVICSLASPFNSYMTGSIVPVDGGLTAK</sequence>
<proteinExistence type="predicted"/>
<organism evidence="1">
    <name type="scientific">bioreactor metagenome</name>
    <dbReference type="NCBI Taxonomy" id="1076179"/>
    <lineage>
        <taxon>unclassified sequences</taxon>
        <taxon>metagenomes</taxon>
        <taxon>ecological metagenomes</taxon>
    </lineage>
</organism>
<protein>
    <submittedName>
        <fullName evidence="1">Dihydroanticapsin 7-dehydrogenase</fullName>
        <ecNumber evidence="1">1.1.1.385</ecNumber>
    </submittedName>
</protein>
<gene>
    <name evidence="1" type="primary">bacC_10</name>
    <name evidence="1" type="ORF">SDC9_70514</name>
</gene>
<dbReference type="GO" id="GO:0016491">
    <property type="term" value="F:oxidoreductase activity"/>
    <property type="evidence" value="ECO:0007669"/>
    <property type="project" value="UniProtKB-KW"/>
</dbReference>
<dbReference type="AlphaFoldDB" id="A0A644Y779"/>
<comment type="caution">
    <text evidence="1">The sequence shown here is derived from an EMBL/GenBank/DDBJ whole genome shotgun (WGS) entry which is preliminary data.</text>
</comment>
<keyword evidence="1" id="KW-0560">Oxidoreductase</keyword>
<dbReference type="InterPro" id="IPR036291">
    <property type="entry name" value="NAD(P)-bd_dom_sf"/>
</dbReference>
<reference evidence="1" key="1">
    <citation type="submission" date="2019-08" db="EMBL/GenBank/DDBJ databases">
        <authorList>
            <person name="Kucharzyk K."/>
            <person name="Murdoch R.W."/>
            <person name="Higgins S."/>
            <person name="Loffler F."/>
        </authorList>
    </citation>
    <scope>NUCLEOTIDE SEQUENCE</scope>
</reference>
<dbReference type="EC" id="1.1.1.385" evidence="1"/>
<dbReference type="EMBL" id="VSSQ01004171">
    <property type="protein sequence ID" value="MPM24037.1"/>
    <property type="molecule type" value="Genomic_DNA"/>
</dbReference>